<dbReference type="Proteomes" id="UP000254508">
    <property type="component" value="Chromosome"/>
</dbReference>
<dbReference type="SUPFAM" id="SSF56601">
    <property type="entry name" value="beta-lactamase/transpeptidase-like"/>
    <property type="match status" value="1"/>
</dbReference>
<dbReference type="PANTHER" id="PTHR43283">
    <property type="entry name" value="BETA-LACTAMASE-RELATED"/>
    <property type="match status" value="1"/>
</dbReference>
<dbReference type="GO" id="GO:0016787">
    <property type="term" value="F:hydrolase activity"/>
    <property type="evidence" value="ECO:0007669"/>
    <property type="project" value="UniProtKB-KW"/>
</dbReference>
<gene>
    <name evidence="2" type="ORF">DVR09_02005</name>
</gene>
<keyword evidence="3" id="KW-1185">Reference proteome</keyword>
<evidence type="ECO:0000313" key="3">
    <source>
        <dbReference type="Proteomes" id="UP000254508"/>
    </source>
</evidence>
<dbReference type="KEGG" id="err:DVR09_02005"/>
<dbReference type="RefSeq" id="WP_115415451.1">
    <property type="nucleotide sequence ID" value="NZ_CP031357.1"/>
</dbReference>
<reference evidence="3" key="1">
    <citation type="submission" date="2018-07" db="EMBL/GenBank/DDBJ databases">
        <title>Genome sequence of Erythrobacter strain YH-07, an antagonistic bacterium isolated from Yellow Sea.</title>
        <authorList>
            <person name="Tang T."/>
            <person name="Liu Q."/>
            <person name="Sun X."/>
        </authorList>
    </citation>
    <scope>NUCLEOTIDE SEQUENCE [LARGE SCALE GENOMIC DNA]</scope>
    <source>
        <strain evidence="3">YH-07</strain>
    </source>
</reference>
<protein>
    <submittedName>
        <fullName evidence="2">Class A beta-lactamase-related serine hydrolase</fullName>
    </submittedName>
</protein>
<feature type="domain" description="Beta-lactamase-related" evidence="1">
    <location>
        <begin position="17"/>
        <end position="346"/>
    </location>
</feature>
<proteinExistence type="predicted"/>
<accession>A0A345YBG0</accession>
<dbReference type="InterPro" id="IPR050789">
    <property type="entry name" value="Diverse_Enzym_Activities"/>
</dbReference>
<dbReference type="OrthoDB" id="5705574at2"/>
<keyword evidence="2" id="KW-0378">Hydrolase</keyword>
<evidence type="ECO:0000313" key="2">
    <source>
        <dbReference type="EMBL" id="AXK41262.1"/>
    </source>
</evidence>
<sequence>MPEPTLTVDTADEFSGVEALMEEHRLVGLSLAVFDDYGKVTTRTFGSKARGGPAMEDTTAFSTASLSKPVTALLCLVLASEGAIDLDAPIADYVTRWKLPDSTVPGSAGVTWRHLLTHTGGTSQHGFADFYQGDSLPTLVDSVEGRLPRYDKPIAFLFSPGKGWKYSGGGYVILQMAIEDRLGTPLHALAQDRIFTPLGMRHTTMVQPGQPGFPTDVARVHDAKGMQIRDGLPITPQISASGMWSTPSDLAIFATAIQRALRGETVGPLTPEIARAMTDVFSLEHVGGMGMPFFRGFGLGNTDWLRHDGSNTGVNADLLAAMDGGYGLVLMGNGDDPSTDPVFAELRRRIIDAEGWAARHPIRSAPLDPALKAAILGSYKGLLYNLGLDYRIVEQDGELVILSEFFTQFIGREASPIHHLGDGLFRIEDYPNLLQFEFGEDGAVTAVTLSRPGIASAPVRREIGELR</sequence>
<dbReference type="Gene3D" id="3.40.710.10">
    <property type="entry name" value="DD-peptidase/beta-lactamase superfamily"/>
    <property type="match status" value="1"/>
</dbReference>
<dbReference type="Pfam" id="PF00144">
    <property type="entry name" value="Beta-lactamase"/>
    <property type="match status" value="1"/>
</dbReference>
<dbReference type="PANTHER" id="PTHR43283:SF18">
    <property type="match status" value="1"/>
</dbReference>
<dbReference type="AlphaFoldDB" id="A0A345YBG0"/>
<dbReference type="InterPro" id="IPR012338">
    <property type="entry name" value="Beta-lactam/transpept-like"/>
</dbReference>
<evidence type="ECO:0000259" key="1">
    <source>
        <dbReference type="Pfam" id="PF00144"/>
    </source>
</evidence>
<organism evidence="2 3">
    <name type="scientific">Erythrobacter aureus</name>
    <dbReference type="NCBI Taxonomy" id="2182384"/>
    <lineage>
        <taxon>Bacteria</taxon>
        <taxon>Pseudomonadati</taxon>
        <taxon>Pseudomonadota</taxon>
        <taxon>Alphaproteobacteria</taxon>
        <taxon>Sphingomonadales</taxon>
        <taxon>Erythrobacteraceae</taxon>
        <taxon>Erythrobacter/Porphyrobacter group</taxon>
        <taxon>Erythrobacter</taxon>
    </lineage>
</organism>
<name>A0A345YBG0_9SPHN</name>
<dbReference type="InterPro" id="IPR001466">
    <property type="entry name" value="Beta-lactam-related"/>
</dbReference>
<dbReference type="EMBL" id="CP031357">
    <property type="protein sequence ID" value="AXK41262.1"/>
    <property type="molecule type" value="Genomic_DNA"/>
</dbReference>